<gene>
    <name evidence="1" type="ORF">LARSCL_LOCUS16004</name>
</gene>
<evidence type="ECO:0000313" key="1">
    <source>
        <dbReference type="EMBL" id="CAL1289556.1"/>
    </source>
</evidence>
<reference evidence="1 2" key="1">
    <citation type="submission" date="2024-04" db="EMBL/GenBank/DDBJ databases">
        <authorList>
            <person name="Rising A."/>
            <person name="Reimegard J."/>
            <person name="Sonavane S."/>
            <person name="Akerstrom W."/>
            <person name="Nylinder S."/>
            <person name="Hedman E."/>
            <person name="Kallberg Y."/>
        </authorList>
    </citation>
    <scope>NUCLEOTIDE SEQUENCE [LARGE SCALE GENOMIC DNA]</scope>
</reference>
<organism evidence="1 2">
    <name type="scientific">Larinioides sclopetarius</name>
    <dbReference type="NCBI Taxonomy" id="280406"/>
    <lineage>
        <taxon>Eukaryota</taxon>
        <taxon>Metazoa</taxon>
        <taxon>Ecdysozoa</taxon>
        <taxon>Arthropoda</taxon>
        <taxon>Chelicerata</taxon>
        <taxon>Arachnida</taxon>
        <taxon>Araneae</taxon>
        <taxon>Araneomorphae</taxon>
        <taxon>Entelegynae</taxon>
        <taxon>Araneoidea</taxon>
        <taxon>Araneidae</taxon>
        <taxon>Larinioides</taxon>
    </lineage>
</organism>
<evidence type="ECO:0000313" key="2">
    <source>
        <dbReference type="Proteomes" id="UP001497382"/>
    </source>
</evidence>
<keyword evidence="2" id="KW-1185">Reference proteome</keyword>
<sequence>MTSKKETRQFTKKERRIVRTAATGNRIRAVAKIDPRQHANRLFSMEAPVSSAERGKPSRSLTGIYGVSRKKRVPPAGFFCQKAPSKEINNQRTFFCKKCENYRGSLNGYLNRSFSTQRSFRLMRRPNNPTSSNQAASRFNEFVKEVIYQRGFLRRYRLPRKYTSCPLQRSALWMPLHIAERRGTRIQWVI</sequence>
<accession>A0AAV2AZU5</accession>
<proteinExistence type="predicted"/>
<dbReference type="AlphaFoldDB" id="A0AAV2AZU5"/>
<comment type="caution">
    <text evidence="1">The sequence shown here is derived from an EMBL/GenBank/DDBJ whole genome shotgun (WGS) entry which is preliminary data.</text>
</comment>
<name>A0AAV2AZU5_9ARAC</name>
<protein>
    <recommendedName>
        <fullName evidence="3">Ribosomal protein S14</fullName>
    </recommendedName>
</protein>
<dbReference type="Proteomes" id="UP001497382">
    <property type="component" value="Unassembled WGS sequence"/>
</dbReference>
<evidence type="ECO:0008006" key="3">
    <source>
        <dbReference type="Google" id="ProtNLM"/>
    </source>
</evidence>
<dbReference type="EMBL" id="CAXIEN010000251">
    <property type="protein sequence ID" value="CAL1289556.1"/>
    <property type="molecule type" value="Genomic_DNA"/>
</dbReference>